<dbReference type="AlphaFoldDB" id="A0A0C3Q8B7"/>
<accession>A0A0C3Q8B7</accession>
<protein>
    <submittedName>
        <fullName evidence="1">Uncharacterized protein</fullName>
    </submittedName>
</protein>
<evidence type="ECO:0000313" key="1">
    <source>
        <dbReference type="EMBL" id="KIO26030.1"/>
    </source>
</evidence>
<reference evidence="1 2" key="1">
    <citation type="submission" date="2014-04" db="EMBL/GenBank/DDBJ databases">
        <authorList>
            <consortium name="DOE Joint Genome Institute"/>
            <person name="Kuo A."/>
            <person name="Girlanda M."/>
            <person name="Perotto S."/>
            <person name="Kohler A."/>
            <person name="Nagy L.G."/>
            <person name="Floudas D."/>
            <person name="Copeland A."/>
            <person name="Barry K.W."/>
            <person name="Cichocki N."/>
            <person name="Veneault-Fourrey C."/>
            <person name="LaButti K."/>
            <person name="Lindquist E.A."/>
            <person name="Lipzen A."/>
            <person name="Lundell T."/>
            <person name="Morin E."/>
            <person name="Murat C."/>
            <person name="Sun H."/>
            <person name="Tunlid A."/>
            <person name="Henrissat B."/>
            <person name="Grigoriev I.V."/>
            <person name="Hibbett D.S."/>
            <person name="Martin F."/>
            <person name="Nordberg H.P."/>
            <person name="Cantor M.N."/>
            <person name="Hua S.X."/>
        </authorList>
    </citation>
    <scope>NUCLEOTIDE SEQUENCE [LARGE SCALE GENOMIC DNA]</scope>
    <source>
        <strain evidence="1 2">MUT 4182</strain>
    </source>
</reference>
<name>A0A0C3Q8B7_9AGAM</name>
<reference evidence="2" key="2">
    <citation type="submission" date="2015-01" db="EMBL/GenBank/DDBJ databases">
        <title>Evolutionary Origins and Diversification of the Mycorrhizal Mutualists.</title>
        <authorList>
            <consortium name="DOE Joint Genome Institute"/>
            <consortium name="Mycorrhizal Genomics Consortium"/>
            <person name="Kohler A."/>
            <person name="Kuo A."/>
            <person name="Nagy L.G."/>
            <person name="Floudas D."/>
            <person name="Copeland A."/>
            <person name="Barry K.W."/>
            <person name="Cichocki N."/>
            <person name="Veneault-Fourrey C."/>
            <person name="LaButti K."/>
            <person name="Lindquist E.A."/>
            <person name="Lipzen A."/>
            <person name="Lundell T."/>
            <person name="Morin E."/>
            <person name="Murat C."/>
            <person name="Riley R."/>
            <person name="Ohm R."/>
            <person name="Sun H."/>
            <person name="Tunlid A."/>
            <person name="Henrissat B."/>
            <person name="Grigoriev I.V."/>
            <person name="Hibbett D.S."/>
            <person name="Martin F."/>
        </authorList>
    </citation>
    <scope>NUCLEOTIDE SEQUENCE [LARGE SCALE GENOMIC DNA]</scope>
    <source>
        <strain evidence="2">MUT 4182</strain>
    </source>
</reference>
<dbReference type="EMBL" id="KN823031">
    <property type="protein sequence ID" value="KIO26030.1"/>
    <property type="molecule type" value="Genomic_DNA"/>
</dbReference>
<evidence type="ECO:0000313" key="2">
    <source>
        <dbReference type="Proteomes" id="UP000054248"/>
    </source>
</evidence>
<gene>
    <name evidence="1" type="ORF">M407DRAFT_205621</name>
</gene>
<organism evidence="1 2">
    <name type="scientific">Tulasnella calospora MUT 4182</name>
    <dbReference type="NCBI Taxonomy" id="1051891"/>
    <lineage>
        <taxon>Eukaryota</taxon>
        <taxon>Fungi</taxon>
        <taxon>Dikarya</taxon>
        <taxon>Basidiomycota</taxon>
        <taxon>Agaricomycotina</taxon>
        <taxon>Agaricomycetes</taxon>
        <taxon>Cantharellales</taxon>
        <taxon>Tulasnellaceae</taxon>
        <taxon>Tulasnella</taxon>
    </lineage>
</organism>
<keyword evidence="2" id="KW-1185">Reference proteome</keyword>
<dbReference type="HOGENOM" id="CLU_2948405_0_0_1"/>
<dbReference type="Proteomes" id="UP000054248">
    <property type="component" value="Unassembled WGS sequence"/>
</dbReference>
<sequence length="61" mass="6609">MIVSQRFASRPTALRLASVGPHLHNPTSDSRAVLTSVPCDPQPLGGILEHEALPYFRTPDS</sequence>
<proteinExistence type="predicted"/>